<reference evidence="1" key="1">
    <citation type="submission" date="2020-04" db="EMBL/GenBank/DDBJ databases">
        <authorList>
            <person name="Qi J."/>
            <person name="Hei Y."/>
            <person name="Li Z."/>
            <person name="Zhou Y."/>
            <person name="Gao J."/>
        </authorList>
    </citation>
    <scope>NUCLEOTIDE SEQUENCE</scope>
    <source>
        <strain evidence="1">DSM 40503</strain>
    </source>
</reference>
<sequence length="114" mass="12737">MTGMDRGPQAGLQTDDVQQLANQMRQALQTCSVHTVGPLAAYERCTSALDGGRITSEEFQEIGRRLVALSEERMHRYEAEGERPGTSQKISREKRLIGFVDALFALGIRKQKED</sequence>
<proteinExistence type="predicted"/>
<name>A0A6M3RA26_STRMO</name>
<gene>
    <name evidence="1" type="primary">azgB</name>
</gene>
<dbReference type="AlphaFoldDB" id="A0A6M3RA26"/>
<organism evidence="1">
    <name type="scientific">Streptomyces morookaense</name>
    <name type="common">Streptoverticillium morookaense</name>
    <dbReference type="NCBI Taxonomy" id="1970"/>
    <lineage>
        <taxon>Bacteria</taxon>
        <taxon>Bacillati</taxon>
        <taxon>Actinomycetota</taxon>
        <taxon>Actinomycetes</taxon>
        <taxon>Kitasatosporales</taxon>
        <taxon>Streptomycetaceae</taxon>
        <taxon>Streptomyces</taxon>
    </lineage>
</organism>
<dbReference type="EMBL" id="MT344128">
    <property type="protein sequence ID" value="QJD07481.1"/>
    <property type="molecule type" value="Genomic_DNA"/>
</dbReference>
<evidence type="ECO:0000313" key="1">
    <source>
        <dbReference type="EMBL" id="QJD07481.1"/>
    </source>
</evidence>
<accession>A0A6M3RA26</accession>
<protein>
    <submittedName>
        <fullName evidence="1">AzgB</fullName>
    </submittedName>
</protein>